<sequence length="149" mass="16616">MTQLDASAIKEVRDLALAEHLTHDLSKTTFSAVVLPDGYKIQRLEHLNGIRDRFRGSMITTSIDDFVRYSIQNATLESNPAGCFINADAMEAVSIFNIGNIDQPGHADNTASIVLKKTAPFRALLDINGRKNRQKDLAEWLISPLFKPY</sequence>
<dbReference type="RefSeq" id="WP_218468085.1">
    <property type="nucleotide sequence ID" value="NZ_JADRCR010000010.1"/>
</dbReference>
<evidence type="ECO:0000313" key="2">
    <source>
        <dbReference type="Proteomes" id="UP001296921"/>
    </source>
</evidence>
<name>A0ABS1IU74_9GAMM</name>
<evidence type="ECO:0000313" key="1">
    <source>
        <dbReference type="EMBL" id="MBK5145284.1"/>
    </source>
</evidence>
<dbReference type="InterPro" id="IPR019276">
    <property type="entry name" value="DUF2303"/>
</dbReference>
<dbReference type="EMBL" id="JADRCR010000010">
    <property type="protein sequence ID" value="MBK5145284.1"/>
    <property type="molecule type" value="Genomic_DNA"/>
</dbReference>
<keyword evidence="2" id="KW-1185">Reference proteome</keyword>
<dbReference type="Pfam" id="PF10065">
    <property type="entry name" value="DUF2303"/>
    <property type="match status" value="1"/>
</dbReference>
<accession>A0ABS1IU74</accession>
<organism evidence="1 2">
    <name type="scientific">Limnobaculum allomyrinae</name>
    <dbReference type="NCBI Taxonomy" id="2791986"/>
    <lineage>
        <taxon>Bacteria</taxon>
        <taxon>Pseudomonadati</taxon>
        <taxon>Pseudomonadota</taxon>
        <taxon>Gammaproteobacteria</taxon>
        <taxon>Enterobacterales</taxon>
        <taxon>Budviciaceae</taxon>
        <taxon>Limnobaculum</taxon>
    </lineage>
</organism>
<dbReference type="Proteomes" id="UP001296921">
    <property type="component" value="Unassembled WGS sequence"/>
</dbReference>
<reference evidence="1 2" key="1">
    <citation type="submission" date="2020-11" db="EMBL/GenBank/DDBJ databases">
        <title>Insectihabitans protaetiae gen. nov. sp. nov. and Insectihabitans allomyrinae sp. nov., isolated from larvae of Protaetia brevitarsis seulensis and Allomyrina dichotoma, respectively.</title>
        <authorList>
            <person name="Lee S.D."/>
            <person name="Byeon Y.-S."/>
            <person name="Kim S.-M."/>
            <person name="Yang H.L."/>
            <person name="Kim I.S."/>
        </authorList>
    </citation>
    <scope>NUCLEOTIDE SEQUENCE [LARGE SCALE GENOMIC DNA]</scope>
    <source>
        <strain evidence="1 2">BWR-B9</strain>
    </source>
</reference>
<gene>
    <name evidence="1" type="ORF">I2494_16480</name>
</gene>
<protein>
    <submittedName>
        <fullName evidence="1">DUF2303 family protein</fullName>
    </submittedName>
</protein>
<comment type="caution">
    <text evidence="1">The sequence shown here is derived from an EMBL/GenBank/DDBJ whole genome shotgun (WGS) entry which is preliminary data.</text>
</comment>
<proteinExistence type="predicted"/>